<feature type="transmembrane region" description="Helical" evidence="1">
    <location>
        <begin position="96"/>
        <end position="124"/>
    </location>
</feature>
<evidence type="ECO:0000256" key="1">
    <source>
        <dbReference type="SAM" id="Phobius"/>
    </source>
</evidence>
<evidence type="ECO:0000313" key="2">
    <source>
        <dbReference type="EMBL" id="MBV7392082.1"/>
    </source>
</evidence>
<name>A0ABS6TGS0_9ENTE</name>
<dbReference type="RefSeq" id="WP_218327294.1">
    <property type="nucleotide sequence ID" value="NZ_JAHUZB010000007.1"/>
</dbReference>
<keyword evidence="3" id="KW-1185">Reference proteome</keyword>
<gene>
    <name evidence="2" type="ORF">KUA55_15475</name>
</gene>
<protein>
    <submittedName>
        <fullName evidence="2">Uncharacterized protein</fullName>
    </submittedName>
</protein>
<comment type="caution">
    <text evidence="2">The sequence shown here is derived from an EMBL/GenBank/DDBJ whole genome shotgun (WGS) entry which is preliminary data.</text>
</comment>
<keyword evidence="1" id="KW-1133">Transmembrane helix</keyword>
<keyword evidence="1" id="KW-0812">Transmembrane</keyword>
<organism evidence="2 3">
    <name type="scientific">Enterococcus alishanensis</name>
    <dbReference type="NCBI Taxonomy" id="1303817"/>
    <lineage>
        <taxon>Bacteria</taxon>
        <taxon>Bacillati</taxon>
        <taxon>Bacillota</taxon>
        <taxon>Bacilli</taxon>
        <taxon>Lactobacillales</taxon>
        <taxon>Enterococcaceae</taxon>
        <taxon>Enterococcus</taxon>
    </lineage>
</organism>
<sequence>MQVVGLFLIVIGLGMIAFDFTYYKTKNLNGSWISFGILYTIGILGVLNNDALKQALNVDTGKSFFSIWSIIILVVGIAAAYFYFQILSNKGDKKLIIGILTAVAIHFIPFFSIYAYILSAALLINCFISFKKKRNLNIFYGCHRCRNQNVYGTTFIHANI</sequence>
<dbReference type="EMBL" id="JAHUZB010000007">
    <property type="protein sequence ID" value="MBV7392082.1"/>
    <property type="molecule type" value="Genomic_DNA"/>
</dbReference>
<reference evidence="2 3" key="1">
    <citation type="submission" date="2021-06" db="EMBL/GenBank/DDBJ databases">
        <title>Enterococcus alishanensis sp. nov., a novel lactic acid bacterium isolated from fresh coffee beans.</title>
        <authorList>
            <person name="Chen Y.-S."/>
        </authorList>
    </citation>
    <scope>NUCLEOTIDE SEQUENCE [LARGE SCALE GENOMIC DNA]</scope>
    <source>
        <strain evidence="2 3">ALS3</strain>
    </source>
</reference>
<keyword evidence="1" id="KW-0472">Membrane</keyword>
<feature type="transmembrane region" description="Helical" evidence="1">
    <location>
        <begin position="33"/>
        <end position="52"/>
    </location>
</feature>
<feature type="transmembrane region" description="Helical" evidence="1">
    <location>
        <begin position="64"/>
        <end position="84"/>
    </location>
</feature>
<evidence type="ECO:0000313" key="3">
    <source>
        <dbReference type="Proteomes" id="UP000774130"/>
    </source>
</evidence>
<proteinExistence type="predicted"/>
<dbReference type="Proteomes" id="UP000774130">
    <property type="component" value="Unassembled WGS sequence"/>
</dbReference>
<accession>A0ABS6TGS0</accession>